<dbReference type="STRING" id="551996.SAMN05192573_102250"/>
<gene>
    <name evidence="1" type="ORF">SAMN05192573_102250</name>
</gene>
<reference evidence="2" key="1">
    <citation type="submission" date="2016-10" db="EMBL/GenBank/DDBJ databases">
        <authorList>
            <person name="Varghese N."/>
            <person name="Submissions S."/>
        </authorList>
    </citation>
    <scope>NUCLEOTIDE SEQUENCE [LARGE SCALE GENOMIC DNA]</scope>
    <source>
        <strain evidence="2">Gh-67</strain>
    </source>
</reference>
<dbReference type="EMBL" id="FNCG01000002">
    <property type="protein sequence ID" value="SDG10477.1"/>
    <property type="molecule type" value="Genomic_DNA"/>
</dbReference>
<protein>
    <submittedName>
        <fullName evidence="1">Uncharacterized protein</fullName>
    </submittedName>
</protein>
<evidence type="ECO:0000313" key="2">
    <source>
        <dbReference type="Proteomes" id="UP000199705"/>
    </source>
</evidence>
<proteinExistence type="predicted"/>
<name>A0A1G7RI65_9SPHI</name>
<dbReference type="RefSeq" id="WP_091163157.1">
    <property type="nucleotide sequence ID" value="NZ_FNCG01000002.1"/>
</dbReference>
<dbReference type="Proteomes" id="UP000199705">
    <property type="component" value="Unassembled WGS sequence"/>
</dbReference>
<keyword evidence="2" id="KW-1185">Reference proteome</keyword>
<dbReference type="AlphaFoldDB" id="A0A1G7RI65"/>
<sequence length="111" mass="13175">MQKRRAKRRVIQQQELIAVFDDILAYSTNKGMGYQIPPLIGHVAIYFDQQSMALPDAQRFFQHHENMEWKTVTGRPQKNWKVLAKDWIYNTVQQTKLLERKEAKRVAFPDT</sequence>
<accession>A0A1G7RI65</accession>
<evidence type="ECO:0000313" key="1">
    <source>
        <dbReference type="EMBL" id="SDG10477.1"/>
    </source>
</evidence>
<organism evidence="1 2">
    <name type="scientific">Mucilaginibacter gossypii</name>
    <dbReference type="NCBI Taxonomy" id="551996"/>
    <lineage>
        <taxon>Bacteria</taxon>
        <taxon>Pseudomonadati</taxon>
        <taxon>Bacteroidota</taxon>
        <taxon>Sphingobacteriia</taxon>
        <taxon>Sphingobacteriales</taxon>
        <taxon>Sphingobacteriaceae</taxon>
        <taxon>Mucilaginibacter</taxon>
    </lineage>
</organism>